<sequence length="183" mass="20734">MSKKLLALCILLAAFLCVSAQEDLWRKPSQLKANISVLGVNANYELRLLKYSTLNLEGGIDMGLSYSNSSYFGENWEFAAAPVISGEFRQYYGLARRAAHYRRVDNNAGNFFSITGGYRGRALYSTTYYNTDAVFLIPAWGMQRSWGRHFSFEGRFGLAFTPDDGYNDPVSLNFRINFGYVIF</sequence>
<dbReference type="EMBL" id="FOJG01000001">
    <property type="protein sequence ID" value="SEW17154.1"/>
    <property type="molecule type" value="Genomic_DNA"/>
</dbReference>
<proteinExistence type="predicted"/>
<protein>
    <recommendedName>
        <fullName evidence="4">DUF3575 domain-containing protein</fullName>
    </recommendedName>
</protein>
<dbReference type="STRING" id="29529.SAMN04488122_0940"/>
<organism evidence="2 3">
    <name type="scientific">Chitinophaga arvensicola</name>
    <dbReference type="NCBI Taxonomy" id="29529"/>
    <lineage>
        <taxon>Bacteria</taxon>
        <taxon>Pseudomonadati</taxon>
        <taxon>Bacteroidota</taxon>
        <taxon>Chitinophagia</taxon>
        <taxon>Chitinophagales</taxon>
        <taxon>Chitinophagaceae</taxon>
        <taxon>Chitinophaga</taxon>
    </lineage>
</organism>
<evidence type="ECO:0008006" key="4">
    <source>
        <dbReference type="Google" id="ProtNLM"/>
    </source>
</evidence>
<evidence type="ECO:0000256" key="1">
    <source>
        <dbReference type="SAM" id="SignalP"/>
    </source>
</evidence>
<feature type="chain" id="PRO_5011577422" description="DUF3575 domain-containing protein" evidence="1">
    <location>
        <begin position="21"/>
        <end position="183"/>
    </location>
</feature>
<name>A0A1I0PS45_9BACT</name>
<evidence type="ECO:0000313" key="2">
    <source>
        <dbReference type="EMBL" id="SEW17154.1"/>
    </source>
</evidence>
<accession>A0A1I0PS45</accession>
<keyword evidence="3" id="KW-1185">Reference proteome</keyword>
<reference evidence="3" key="1">
    <citation type="submission" date="2016-10" db="EMBL/GenBank/DDBJ databases">
        <authorList>
            <person name="Varghese N."/>
            <person name="Submissions S."/>
        </authorList>
    </citation>
    <scope>NUCLEOTIDE SEQUENCE [LARGE SCALE GENOMIC DNA]</scope>
    <source>
        <strain evidence="3">DSM 3695</strain>
    </source>
</reference>
<feature type="signal peptide" evidence="1">
    <location>
        <begin position="1"/>
        <end position="20"/>
    </location>
</feature>
<dbReference type="OrthoDB" id="883248at2"/>
<dbReference type="AlphaFoldDB" id="A0A1I0PS45"/>
<evidence type="ECO:0000313" key="3">
    <source>
        <dbReference type="Proteomes" id="UP000199310"/>
    </source>
</evidence>
<dbReference type="RefSeq" id="WP_143059084.1">
    <property type="nucleotide sequence ID" value="NZ_FOJG01000001.1"/>
</dbReference>
<dbReference type="Proteomes" id="UP000199310">
    <property type="component" value="Unassembled WGS sequence"/>
</dbReference>
<keyword evidence="1" id="KW-0732">Signal</keyword>
<gene>
    <name evidence="2" type="ORF">SAMN04488122_0940</name>
</gene>